<gene>
    <name evidence="1" type="ORF">QFC22_005254</name>
</gene>
<protein>
    <submittedName>
        <fullName evidence="1">Uncharacterized protein</fullName>
    </submittedName>
</protein>
<comment type="caution">
    <text evidence="1">The sequence shown here is derived from an EMBL/GenBank/DDBJ whole genome shotgun (WGS) entry which is preliminary data.</text>
</comment>
<dbReference type="Proteomes" id="UP001243375">
    <property type="component" value="Unassembled WGS sequence"/>
</dbReference>
<accession>A0ACC2WXH0</accession>
<evidence type="ECO:0000313" key="2">
    <source>
        <dbReference type="Proteomes" id="UP001243375"/>
    </source>
</evidence>
<organism evidence="1 2">
    <name type="scientific">Naganishia vaughanmartiniae</name>
    <dbReference type="NCBI Taxonomy" id="1424756"/>
    <lineage>
        <taxon>Eukaryota</taxon>
        <taxon>Fungi</taxon>
        <taxon>Dikarya</taxon>
        <taxon>Basidiomycota</taxon>
        <taxon>Agaricomycotina</taxon>
        <taxon>Tremellomycetes</taxon>
        <taxon>Filobasidiales</taxon>
        <taxon>Filobasidiaceae</taxon>
        <taxon>Naganishia</taxon>
    </lineage>
</organism>
<sequence>MVDVAAAGRFITAAIPRAQRLDTLTPSAAASAAATATTSKVSENGETGPTFARVEPTEEEVVREVGKHSRFKLLAQDSVPEKLSVDDGGDDEEIRVVHETSAAPTSRRKGKRVAAEDFLDSPGSEGTKKAKGGEKPAAPAAAASVVEGTAGKTRKSRKSTSKRSS</sequence>
<name>A0ACC2WXH0_9TREE</name>
<reference evidence="1" key="1">
    <citation type="submission" date="2023-04" db="EMBL/GenBank/DDBJ databases">
        <title>Draft Genome sequencing of Naganishia species isolated from polar environments using Oxford Nanopore Technology.</title>
        <authorList>
            <person name="Leo P."/>
            <person name="Venkateswaran K."/>
        </authorList>
    </citation>
    <scope>NUCLEOTIDE SEQUENCE</scope>
    <source>
        <strain evidence="1">MNA-CCFEE 5425</strain>
    </source>
</reference>
<evidence type="ECO:0000313" key="1">
    <source>
        <dbReference type="EMBL" id="KAJ9115496.1"/>
    </source>
</evidence>
<keyword evidence="2" id="KW-1185">Reference proteome</keyword>
<proteinExistence type="predicted"/>
<dbReference type="EMBL" id="JASBWU010000016">
    <property type="protein sequence ID" value="KAJ9115496.1"/>
    <property type="molecule type" value="Genomic_DNA"/>
</dbReference>